<dbReference type="InterPro" id="IPR055170">
    <property type="entry name" value="GFO_IDH_MocA-like_dom"/>
</dbReference>
<dbReference type="Pfam" id="PF01408">
    <property type="entry name" value="GFO_IDH_MocA"/>
    <property type="match status" value="1"/>
</dbReference>
<feature type="domain" description="GFO/IDH/MocA-like oxidoreductase" evidence="3">
    <location>
        <begin position="163"/>
        <end position="292"/>
    </location>
</feature>
<dbReference type="Gene3D" id="3.30.360.10">
    <property type="entry name" value="Dihydrodipicolinate Reductase, domain 2"/>
    <property type="match status" value="1"/>
</dbReference>
<dbReference type="InterPro" id="IPR050463">
    <property type="entry name" value="Gfo/Idh/MocA_oxidrdct_glycsds"/>
</dbReference>
<comment type="caution">
    <text evidence="4">The sequence shown here is derived from an EMBL/GenBank/DDBJ whole genome shotgun (WGS) entry which is preliminary data.</text>
</comment>
<dbReference type="PANTHER" id="PTHR43818:SF11">
    <property type="entry name" value="BCDNA.GH03377"/>
    <property type="match status" value="1"/>
</dbReference>
<evidence type="ECO:0000259" key="2">
    <source>
        <dbReference type="Pfam" id="PF01408"/>
    </source>
</evidence>
<dbReference type="Gene3D" id="3.40.50.720">
    <property type="entry name" value="NAD(P)-binding Rossmann-like Domain"/>
    <property type="match status" value="1"/>
</dbReference>
<feature type="domain" description="Gfo/Idh/MocA-like oxidoreductase N-terminal" evidence="2">
    <location>
        <begin position="39"/>
        <end position="153"/>
    </location>
</feature>
<evidence type="ECO:0000256" key="1">
    <source>
        <dbReference type="ARBA" id="ARBA00023002"/>
    </source>
</evidence>
<proteinExistence type="predicted"/>
<keyword evidence="5" id="KW-1185">Reference proteome</keyword>
<gene>
    <name evidence="4" type="ORF">HPO96_26500</name>
</gene>
<dbReference type="InterPro" id="IPR000683">
    <property type="entry name" value="Gfo/Idh/MocA-like_OxRdtase_N"/>
</dbReference>
<dbReference type="Pfam" id="PF22725">
    <property type="entry name" value="GFO_IDH_MocA_C3"/>
    <property type="match status" value="1"/>
</dbReference>
<dbReference type="GO" id="GO:0016491">
    <property type="term" value="F:oxidoreductase activity"/>
    <property type="evidence" value="ECO:0007669"/>
    <property type="project" value="UniProtKB-KW"/>
</dbReference>
<dbReference type="SUPFAM" id="SSF55347">
    <property type="entry name" value="Glyceraldehyde-3-phosphate dehydrogenase-like, C-terminal domain"/>
    <property type="match status" value="1"/>
</dbReference>
<dbReference type="InterPro" id="IPR036291">
    <property type="entry name" value="NAD(P)-bd_dom_sf"/>
</dbReference>
<dbReference type="Proteomes" id="UP000534306">
    <property type="component" value="Unassembled WGS sequence"/>
</dbReference>
<dbReference type="SUPFAM" id="SSF51735">
    <property type="entry name" value="NAD(P)-binding Rossmann-fold domains"/>
    <property type="match status" value="1"/>
</dbReference>
<evidence type="ECO:0000313" key="5">
    <source>
        <dbReference type="Proteomes" id="UP000534306"/>
    </source>
</evidence>
<keyword evidence="1" id="KW-0560">Oxidoreductase</keyword>
<dbReference type="EMBL" id="JABJRC010000007">
    <property type="protein sequence ID" value="NOL43805.1"/>
    <property type="molecule type" value="Genomic_DNA"/>
</dbReference>
<evidence type="ECO:0000313" key="4">
    <source>
        <dbReference type="EMBL" id="NOL43805.1"/>
    </source>
</evidence>
<evidence type="ECO:0000259" key="3">
    <source>
        <dbReference type="Pfam" id="PF22725"/>
    </source>
</evidence>
<organism evidence="4 5">
    <name type="scientific">Kribbella sandramycini</name>
    <dbReference type="NCBI Taxonomy" id="60450"/>
    <lineage>
        <taxon>Bacteria</taxon>
        <taxon>Bacillati</taxon>
        <taxon>Actinomycetota</taxon>
        <taxon>Actinomycetes</taxon>
        <taxon>Propionibacteriales</taxon>
        <taxon>Kribbellaceae</taxon>
        <taxon>Kribbella</taxon>
    </lineage>
</organism>
<dbReference type="PANTHER" id="PTHR43818">
    <property type="entry name" value="BCDNA.GH03377"/>
    <property type="match status" value="1"/>
</dbReference>
<name>A0A7Y4P368_9ACTN</name>
<protein>
    <submittedName>
        <fullName evidence="4">Gfo/Idh/MocA family oxidoreductase</fullName>
    </submittedName>
</protein>
<dbReference type="GO" id="GO:0000166">
    <property type="term" value="F:nucleotide binding"/>
    <property type="evidence" value="ECO:0007669"/>
    <property type="project" value="InterPro"/>
</dbReference>
<dbReference type="AlphaFoldDB" id="A0A7Y4P368"/>
<accession>A0A7Y4P368</accession>
<reference evidence="4 5" key="1">
    <citation type="submission" date="2020-05" db="EMBL/GenBank/DDBJ databases">
        <title>Genome sequence of Kribbella sandramycini ATCC 39419.</title>
        <authorList>
            <person name="Maclea K.S."/>
            <person name="Fair J.L."/>
        </authorList>
    </citation>
    <scope>NUCLEOTIDE SEQUENCE [LARGE SCALE GENOMIC DNA]</scope>
    <source>
        <strain evidence="4 5">ATCC 39419</strain>
    </source>
</reference>
<sequence>MVAEGNDWGLPSSAAGLLLDRVQKCHIASCDVATSAEKLKVGIVGGGFMGRVHGRSALVAGARIVGAVGSSPARAEAAAEASGAERGYATLDELLPEVDVIHVCTPNNTHREVTLQALAAGKHVVCEKPLATSVADATGLQAAAHEAGLVGSVPFVYRYHPMVRELRARIAAGEAGVITSLHGSYLQDWLAGADDQNWRVDDETGGPSRTFADIGSHWCDLTEFVTGDRISAISAQLRTVRAERGGKAVRTEDLATAQFRTEAGVVGTIVVSQVAAGRKNRLYLEVSGTESSFGFDQEDPDRLWLGKRAAAQLLTRDPDTLSPDAARVNRLPAGHAQGYQDAFDSFVADSYAAVLGDRPDGLPDFAAGARSAQLVDAVLRSAAADSAWTTV</sequence>